<reference evidence="1 2" key="1">
    <citation type="submission" date="2022-11" db="EMBL/GenBank/DDBJ databases">
        <title>Host association and intracellularity evolved multiple times independently in the Rickettsiales.</title>
        <authorList>
            <person name="Castelli M."/>
            <person name="Nardi T."/>
            <person name="Gammuto L."/>
            <person name="Bellinzona G."/>
            <person name="Sabaneyeva E."/>
            <person name="Potekhin A."/>
            <person name="Serra V."/>
            <person name="Petroni G."/>
            <person name="Sassera D."/>
        </authorList>
    </citation>
    <scope>NUCLEOTIDE SEQUENCE [LARGE SCALE GENOMIC DNA]</scope>
    <source>
        <strain evidence="1 2">NDG2</strain>
    </source>
</reference>
<evidence type="ECO:0000313" key="2">
    <source>
        <dbReference type="Proteomes" id="UP001327219"/>
    </source>
</evidence>
<evidence type="ECO:0000313" key="1">
    <source>
        <dbReference type="EMBL" id="WPX96606.1"/>
    </source>
</evidence>
<accession>A0ABZ0UKF8</accession>
<proteinExistence type="predicted"/>
<keyword evidence="2" id="KW-1185">Reference proteome</keyword>
<name>A0ABZ0UKF8_9RICK</name>
<sequence>MHLFLKIRHYAPLIINVGRMYTPLVNQELMKFIDNRELGKERGIRLMSMRSVQKYVTKCEVRSILTPIFQVIGV</sequence>
<organism evidence="1 2">
    <name type="scientific">Candidatus Bandiella euplotis</name>
    <dbReference type="NCBI Taxonomy" id="1664265"/>
    <lineage>
        <taxon>Bacteria</taxon>
        <taxon>Pseudomonadati</taxon>
        <taxon>Pseudomonadota</taxon>
        <taxon>Alphaproteobacteria</taxon>
        <taxon>Rickettsiales</taxon>
        <taxon>Candidatus Midichloriaceae</taxon>
        <taxon>Candidatus Bandiella</taxon>
    </lineage>
</organism>
<dbReference type="Proteomes" id="UP001327219">
    <property type="component" value="Chromosome"/>
</dbReference>
<gene>
    <name evidence="1" type="ORF">Bandiella_00723</name>
</gene>
<protein>
    <submittedName>
        <fullName evidence="1">Uncharacterized protein</fullName>
    </submittedName>
</protein>
<dbReference type="EMBL" id="CP110820">
    <property type="protein sequence ID" value="WPX96606.1"/>
    <property type="molecule type" value="Genomic_DNA"/>
</dbReference>